<feature type="region of interest" description="Disordered" evidence="1">
    <location>
        <begin position="35"/>
        <end position="57"/>
    </location>
</feature>
<evidence type="ECO:0000313" key="4">
    <source>
        <dbReference type="Proteomes" id="UP000002729"/>
    </source>
</evidence>
<dbReference type="EMBL" id="GL833138">
    <property type="protein sequence ID" value="EGB05830.1"/>
    <property type="molecule type" value="Genomic_DNA"/>
</dbReference>
<organism evidence="4">
    <name type="scientific">Aureococcus anophagefferens</name>
    <name type="common">Harmful bloom alga</name>
    <dbReference type="NCBI Taxonomy" id="44056"/>
    <lineage>
        <taxon>Eukaryota</taxon>
        <taxon>Sar</taxon>
        <taxon>Stramenopiles</taxon>
        <taxon>Ochrophyta</taxon>
        <taxon>Pelagophyceae</taxon>
        <taxon>Pelagomonadales</taxon>
        <taxon>Pelagomonadaceae</taxon>
        <taxon>Aureococcus</taxon>
    </lineage>
</organism>
<dbReference type="GeneID" id="20225622"/>
<feature type="chain" id="PRO_5003264669" evidence="2">
    <location>
        <begin position="20"/>
        <end position="237"/>
    </location>
</feature>
<accession>F0YG44</accession>
<gene>
    <name evidence="3" type="ORF">AURANDRAFT_66044</name>
</gene>
<evidence type="ECO:0000256" key="1">
    <source>
        <dbReference type="SAM" id="MobiDB-lite"/>
    </source>
</evidence>
<name>F0YG44_AURAN</name>
<dbReference type="KEGG" id="aaf:AURANDRAFT_66044"/>
<dbReference type="AlphaFoldDB" id="F0YG44"/>
<feature type="region of interest" description="Disordered" evidence="1">
    <location>
        <begin position="70"/>
        <end position="93"/>
    </location>
</feature>
<dbReference type="Proteomes" id="UP000002729">
    <property type="component" value="Unassembled WGS sequence"/>
</dbReference>
<dbReference type="RefSeq" id="XP_009039374.1">
    <property type="nucleotide sequence ID" value="XM_009041126.1"/>
</dbReference>
<dbReference type="InParanoid" id="F0YG44"/>
<dbReference type="eggNOG" id="ENOG502SEBZ">
    <property type="taxonomic scope" value="Eukaryota"/>
</dbReference>
<feature type="signal peptide" evidence="2">
    <location>
        <begin position="1"/>
        <end position="19"/>
    </location>
</feature>
<protein>
    <submittedName>
        <fullName evidence="3">Uncharacterized protein</fullName>
    </submittedName>
</protein>
<sequence>MRSAALILCCSTAVALAPANYQILRGAKVLRRAVEPDPRTVDGRRSARAKEPAPAREAVRGAKVLRRAVEPDPRTVDGRRSARAKEPAPAREAAGQAFGFAPPLTVNKWETMQAKRVRLEVLYSRDVDVDGDEFEGLRKAYLRTKRIVQESYPDVLVVGVQKATRRGDDATFEVTVDAKLVYAKPRDREGIYLSQRTLHREIMRARKARRPSTTYYRLEAVDDDDDDEYPRVVVPDK</sequence>
<keyword evidence="2" id="KW-0732">Signal</keyword>
<reference evidence="3 4" key="1">
    <citation type="journal article" date="2011" name="Proc. Natl. Acad. Sci. U.S.A.">
        <title>Niche of harmful alga Aureococcus anophagefferens revealed through ecogenomics.</title>
        <authorList>
            <person name="Gobler C.J."/>
            <person name="Berry D.L."/>
            <person name="Dyhrman S.T."/>
            <person name="Wilhelm S.W."/>
            <person name="Salamov A."/>
            <person name="Lobanov A.V."/>
            <person name="Zhang Y."/>
            <person name="Collier J.L."/>
            <person name="Wurch L.L."/>
            <person name="Kustka A.B."/>
            <person name="Dill B.D."/>
            <person name="Shah M."/>
            <person name="VerBerkmoes N.C."/>
            <person name="Kuo A."/>
            <person name="Terry A."/>
            <person name="Pangilinan J."/>
            <person name="Lindquist E.A."/>
            <person name="Lucas S."/>
            <person name="Paulsen I.T."/>
            <person name="Hattenrath-Lehmann T.K."/>
            <person name="Talmage S.C."/>
            <person name="Walker E.A."/>
            <person name="Koch F."/>
            <person name="Burson A.M."/>
            <person name="Marcoval M.A."/>
            <person name="Tang Y.Z."/>
            <person name="Lecleir G.R."/>
            <person name="Coyne K.J."/>
            <person name="Berg G.M."/>
            <person name="Bertrand E.M."/>
            <person name="Saito M.A."/>
            <person name="Gladyshev V.N."/>
            <person name="Grigoriev I.V."/>
        </authorList>
    </citation>
    <scope>NUCLEOTIDE SEQUENCE [LARGE SCALE GENOMIC DNA]</scope>
    <source>
        <strain evidence="4">CCMP 1984</strain>
    </source>
</reference>
<proteinExistence type="predicted"/>
<keyword evidence="4" id="KW-1185">Reference proteome</keyword>
<dbReference type="OrthoDB" id="44683at2759"/>
<evidence type="ECO:0000313" key="3">
    <source>
        <dbReference type="EMBL" id="EGB05830.1"/>
    </source>
</evidence>
<feature type="compositionally biased region" description="Basic and acidic residues" evidence="1">
    <location>
        <begin position="70"/>
        <end position="89"/>
    </location>
</feature>
<evidence type="ECO:0000256" key="2">
    <source>
        <dbReference type="SAM" id="SignalP"/>
    </source>
</evidence>